<gene>
    <name evidence="5" type="ORF">ABGN05_21125</name>
</gene>
<reference evidence="5 6" key="1">
    <citation type="submission" date="2024-05" db="EMBL/GenBank/DDBJ databases">
        <authorList>
            <person name="Jiang F."/>
        </authorList>
    </citation>
    <scope>NUCLEOTIDE SEQUENCE [LARGE SCALE GENOMIC DNA]</scope>
    <source>
        <strain evidence="5 6">LZ166</strain>
    </source>
</reference>
<dbReference type="Gene3D" id="3.20.20.80">
    <property type="entry name" value="Glycosidases"/>
    <property type="match status" value="1"/>
</dbReference>
<name>A0ABV3SN16_9HYPH</name>
<evidence type="ECO:0000313" key="5">
    <source>
        <dbReference type="EMBL" id="MEX0408167.1"/>
    </source>
</evidence>
<keyword evidence="1" id="KW-0812">Transmembrane</keyword>
<dbReference type="Pfam" id="PF23666">
    <property type="entry name" value="Rcc01698_C"/>
    <property type="match status" value="1"/>
</dbReference>
<keyword evidence="1" id="KW-1133">Transmembrane helix</keyword>
<feature type="domain" description="Rcc01698-like C-terminal" evidence="4">
    <location>
        <begin position="1043"/>
        <end position="1141"/>
    </location>
</feature>
<dbReference type="RefSeq" id="WP_367956043.1">
    <property type="nucleotide sequence ID" value="NZ_JBDPGJ010000005.1"/>
</dbReference>
<evidence type="ECO:0000259" key="4">
    <source>
        <dbReference type="Pfam" id="PF23666"/>
    </source>
</evidence>
<comment type="caution">
    <text evidence="5">The sequence shown here is derived from an EMBL/GenBank/DDBJ whole genome shotgun (WGS) entry which is preliminary data.</text>
</comment>
<dbReference type="InterPro" id="IPR056490">
    <property type="entry name" value="Rcc01698_C"/>
</dbReference>
<accession>A0ABV3SN16</accession>
<feature type="transmembrane region" description="Helical" evidence="1">
    <location>
        <begin position="12"/>
        <end position="36"/>
    </location>
</feature>
<keyword evidence="6" id="KW-1185">Reference proteome</keyword>
<dbReference type="CDD" id="cd19607">
    <property type="entry name" value="GTA_TIM-barrel-like"/>
    <property type="match status" value="1"/>
</dbReference>
<dbReference type="EMBL" id="JBDPGJ010000005">
    <property type="protein sequence ID" value="MEX0408167.1"/>
    <property type="molecule type" value="Genomic_DNA"/>
</dbReference>
<dbReference type="Pfam" id="PF13550">
    <property type="entry name" value="Phage-tail_3"/>
    <property type="match status" value="1"/>
</dbReference>
<evidence type="ECO:0000259" key="3">
    <source>
        <dbReference type="Pfam" id="PF13550"/>
    </source>
</evidence>
<sequence>MATIILQAAGAYLGGLIGATAATIGTAAGAVAGYLLDQALLNSATRIEGPRLASAPPLTAEDGSPVPRLYGTARLGATLIWATRFEEVRTTERRGAKGGPKVTTYAYYANAAFALCEGEIAGIRRVWADGRELDLDGIDMRVHRGTADQLPDPLIEAKQGEGNTPAYRGIAYVVFERLALDDYGNRLPQLQFEVIRPVGGLTRAVKAVALIPGSTEFGYAPLGATQAIAEGQAGALNRHVLFGASDFAASVDELQAVCPNLKHVALVVAWFGDDLRAGTCTVRPKVVGGGAAATGTAWRVSDLEGADADTVSEDGGRAAFGGTPSDASVIDAIQDLKARGLSVTLYPFVMMDVPADNALPDPYGGAGQAAYPWRGRITCHPAAGQTDSADGTAAARTQAAAFFGEALAADFSSGGGQVHFSGPADEWGYRRMILHYARLAQEAGGVDAFLIGSELRGLTTIRDEADAFPAVEALCALAADVRAMLGTGPKLTYAADWSEYFGHQPGDGSGDVFFHLDALWAHSAIDAVGIDNYMPLSDWRDGDYAGDGPDGAAGPYDLSALRAAIAGGEGYDWFYADEEARNDRMRSPIADSAHGKPWVFRYKDLVNWWSNAHFNRPGGVESSTPTAWEPRSKPIWFTELGCPACDKGPNQPNAFHDPKSAESALPRFSNGGRSDIAQHRFIEAHLGYWEEDADGFEDASNPVSGEYEGRMLDAERCYLWAWDARPFPAFPLATDVWGDGENWPLGHWLNGRLASPAVGDLINAIIADHGLERADVEAADGKVTGYVVSEPSTARAALEQIAEVFGLVACVDGDRLIFRSQSAVAGAALEIGELAAIDARPVITSAREAVHLLPDEALLSFRDPLRDYQAGSTRHVHPNSLAGRQQSLALSGCLEEPVAQSLVADWLKRRWRAREQISFAIPAADRRVVPGSIVRLPDKLAGQDYLVTGIEEGLVRETSALRIDRLPPTPAAATLGGASAKKVEPPAKPLVHFLDLPSAGGTDQPWNELRIAAWCRPWRNQIVYASPEAAGFEQRSALVEASKIGKLEEAAVAGNAGRIDAGRSLLVRMFGGALSSVSTIQMMNGANAAALRSASGAWEVLQFMVAEEIASGLWRLSKLLRGQLGTEDAMLAGAPLGSAFVMLDQAVPSAGLRPSEAGLPLTWRVGPAKGDLASALFDVQTVTGGVRAALPLSPVHIRASKAASGDVSLRWIRRGRIAADGWDAGDIPLGEETEAYAIEVRTEDDVLLRGAETTSPEWTYGAGDIAEDFDGDPGPAVFHVFQKKGAAGTAGLPGRLSFNLA</sequence>
<feature type="domain" description="GTA TIM-barrel-like" evidence="2">
    <location>
        <begin position="427"/>
        <end position="731"/>
    </location>
</feature>
<feature type="domain" description="Tip attachment protein J" evidence="3">
    <location>
        <begin position="789"/>
        <end position="951"/>
    </location>
</feature>
<dbReference type="Pfam" id="PF13547">
    <property type="entry name" value="GTA_TIM"/>
    <property type="match status" value="1"/>
</dbReference>
<evidence type="ECO:0000256" key="1">
    <source>
        <dbReference type="SAM" id="Phobius"/>
    </source>
</evidence>
<dbReference type="Proteomes" id="UP001556692">
    <property type="component" value="Unassembled WGS sequence"/>
</dbReference>
<organism evidence="5 6">
    <name type="scientific">Aquibium pacificus</name>
    <dbReference type="NCBI Taxonomy" id="3153579"/>
    <lineage>
        <taxon>Bacteria</taxon>
        <taxon>Pseudomonadati</taxon>
        <taxon>Pseudomonadota</taxon>
        <taxon>Alphaproteobacteria</taxon>
        <taxon>Hyphomicrobiales</taxon>
        <taxon>Phyllobacteriaceae</taxon>
        <taxon>Aquibium</taxon>
    </lineage>
</organism>
<proteinExistence type="predicted"/>
<evidence type="ECO:0000313" key="6">
    <source>
        <dbReference type="Proteomes" id="UP001556692"/>
    </source>
</evidence>
<evidence type="ECO:0000259" key="2">
    <source>
        <dbReference type="Pfam" id="PF13547"/>
    </source>
</evidence>
<dbReference type="InterPro" id="IPR025195">
    <property type="entry name" value="GTA_TIM_dom"/>
</dbReference>
<protein>
    <submittedName>
        <fullName evidence="5">Glycoside hydrolase TIM-barrel-like domain-containing protein</fullName>
    </submittedName>
</protein>
<dbReference type="InterPro" id="IPR032876">
    <property type="entry name" value="J_dom"/>
</dbReference>
<keyword evidence="1" id="KW-0472">Membrane</keyword>